<name>A0ACC7S1V8_DOLFA</name>
<comment type="caution">
    <text evidence="1">The sequence shown here is derived from an EMBL/GenBank/DDBJ whole genome shotgun (WGS) entry which is preliminary data.</text>
</comment>
<sequence length="135" mass="15209">MLSKDQSVTYEGGCHCGAVRFRVVVNNHKVDDCNCSICSKKGFLHLIVNQNQFTLLQGEDVLKTYIFNTGVAQHKFCGVCGIHSFYIPRSHPDCIDVNVRCLDGNVLRNFEILPFDGANWEENIHKLKAGDSNFM</sequence>
<gene>
    <name evidence="1" type="ORF">FJR39_00470</name>
</gene>
<keyword evidence="2" id="KW-1185">Reference proteome</keyword>
<reference evidence="2" key="1">
    <citation type="journal article" date="2020" name="Toxins">
        <title>Phylogenomic Analysis of Secondary Metabolism in the Toxic Cyanobacterial Genera Anabaena, Dolichospermum and Aphanizomenon.</title>
        <authorList>
            <person name="Oesterholm J."/>
            <person name="Popin R.V."/>
            <person name="Fewer D.P."/>
            <person name="Sivonen K."/>
        </authorList>
    </citation>
    <scope>NUCLEOTIDE SEQUENCE [LARGE SCALE GENOMIC DNA]</scope>
    <source>
        <strain evidence="2">UHCC 0037</strain>
    </source>
</reference>
<accession>A0ACC7S1V8</accession>
<dbReference type="Proteomes" id="UP001517388">
    <property type="component" value="Unassembled WGS sequence"/>
</dbReference>
<proteinExistence type="predicted"/>
<evidence type="ECO:0000313" key="1">
    <source>
        <dbReference type="EMBL" id="MTJ41794.1"/>
    </source>
</evidence>
<dbReference type="EMBL" id="VILF01000001">
    <property type="protein sequence ID" value="MTJ41794.1"/>
    <property type="molecule type" value="Genomic_DNA"/>
</dbReference>
<evidence type="ECO:0000313" key="2">
    <source>
        <dbReference type="Proteomes" id="UP001517388"/>
    </source>
</evidence>
<organism evidence="1 2">
    <name type="scientific">Dolichospermum flos-aquae UHCC 0037</name>
    <dbReference type="NCBI Taxonomy" id="2590026"/>
    <lineage>
        <taxon>Bacteria</taxon>
        <taxon>Bacillati</taxon>
        <taxon>Cyanobacteriota</taxon>
        <taxon>Cyanophyceae</taxon>
        <taxon>Nostocales</taxon>
        <taxon>Aphanizomenonaceae</taxon>
        <taxon>Dolichospermum</taxon>
    </lineage>
</organism>
<protein>
    <submittedName>
        <fullName evidence="1">GFA family protein</fullName>
    </submittedName>
</protein>